<dbReference type="PANTHER" id="PTHR12428:SF65">
    <property type="entry name" value="CYTOCHROME C OXIDASE ASSEMBLY PROTEIN COX18, MITOCHONDRIAL"/>
    <property type="match status" value="1"/>
</dbReference>
<keyword evidence="5" id="KW-0653">Protein transport</keyword>
<evidence type="ECO:0000256" key="1">
    <source>
        <dbReference type="ARBA" id="ARBA00004651"/>
    </source>
</evidence>
<dbReference type="CDD" id="cd20070">
    <property type="entry name" value="5TM_YidC_Alb3"/>
    <property type="match status" value="1"/>
</dbReference>
<dbReference type="NCBIfam" id="TIGR03592">
    <property type="entry name" value="yidC_oxa1_cterm"/>
    <property type="match status" value="1"/>
</dbReference>
<dbReference type="EMBL" id="LBVV01000005">
    <property type="protein sequence ID" value="KKQ95019.1"/>
    <property type="molecule type" value="Genomic_DNA"/>
</dbReference>
<accession>A0A0G0PA47</accession>
<comment type="caution">
    <text evidence="12">The sequence shown here is derived from an EMBL/GenBank/DDBJ whole genome shotgun (WGS) entry which is preliminary data.</text>
</comment>
<evidence type="ECO:0000256" key="6">
    <source>
        <dbReference type="ARBA" id="ARBA00022989"/>
    </source>
</evidence>
<dbReference type="InterPro" id="IPR001708">
    <property type="entry name" value="YidC/ALB3/OXA1/COX18"/>
</dbReference>
<dbReference type="InterPro" id="IPR047196">
    <property type="entry name" value="YidC_ALB_C"/>
</dbReference>
<dbReference type="AlphaFoldDB" id="A0A0G0PA47"/>
<keyword evidence="8" id="KW-0143">Chaperone</keyword>
<evidence type="ECO:0000256" key="10">
    <source>
        <dbReference type="SAM" id="Phobius"/>
    </source>
</evidence>
<evidence type="ECO:0000259" key="11">
    <source>
        <dbReference type="Pfam" id="PF02096"/>
    </source>
</evidence>
<reference evidence="12 13" key="1">
    <citation type="journal article" date="2015" name="Nature">
        <title>rRNA introns, odd ribosomes, and small enigmatic genomes across a large radiation of phyla.</title>
        <authorList>
            <person name="Brown C.T."/>
            <person name="Hug L.A."/>
            <person name="Thomas B.C."/>
            <person name="Sharon I."/>
            <person name="Castelle C.J."/>
            <person name="Singh A."/>
            <person name="Wilkins M.J."/>
            <person name="Williams K.H."/>
            <person name="Banfield J.F."/>
        </authorList>
    </citation>
    <scope>NUCLEOTIDE SEQUENCE [LARGE SCALE GENOMIC DNA]</scope>
</reference>
<feature type="transmembrane region" description="Helical" evidence="10">
    <location>
        <begin position="20"/>
        <end position="43"/>
    </location>
</feature>
<evidence type="ECO:0000256" key="5">
    <source>
        <dbReference type="ARBA" id="ARBA00022927"/>
    </source>
</evidence>
<dbReference type="PANTHER" id="PTHR12428">
    <property type="entry name" value="OXA1"/>
    <property type="match status" value="1"/>
</dbReference>
<evidence type="ECO:0000256" key="9">
    <source>
        <dbReference type="RuleBase" id="RU003945"/>
    </source>
</evidence>
<evidence type="ECO:0000256" key="3">
    <source>
        <dbReference type="ARBA" id="ARBA00022475"/>
    </source>
</evidence>
<dbReference type="Pfam" id="PF02096">
    <property type="entry name" value="60KD_IMP"/>
    <property type="match status" value="1"/>
</dbReference>
<dbReference type="GO" id="GO:0051205">
    <property type="term" value="P:protein insertion into membrane"/>
    <property type="evidence" value="ECO:0007669"/>
    <property type="project" value="TreeGrafter"/>
</dbReference>
<feature type="domain" description="Membrane insertase YidC/Oxa/ALB C-terminal" evidence="11">
    <location>
        <begin position="25"/>
        <end position="237"/>
    </location>
</feature>
<dbReference type="STRING" id="1618345.UT18_C0005G0029"/>
<feature type="transmembrane region" description="Helical" evidence="10">
    <location>
        <begin position="91"/>
        <end position="112"/>
    </location>
</feature>
<dbReference type="InterPro" id="IPR028055">
    <property type="entry name" value="YidC/Oxa/ALB_C"/>
</dbReference>
<evidence type="ECO:0000256" key="2">
    <source>
        <dbReference type="ARBA" id="ARBA00022448"/>
    </source>
</evidence>
<dbReference type="Proteomes" id="UP000034207">
    <property type="component" value="Unassembled WGS sequence"/>
</dbReference>
<dbReference type="GO" id="GO:0005886">
    <property type="term" value="C:plasma membrane"/>
    <property type="evidence" value="ECO:0007669"/>
    <property type="project" value="UniProtKB-SubCell"/>
</dbReference>
<proteinExistence type="inferred from homology"/>
<name>A0A0G0PA47_UNCC2</name>
<dbReference type="GO" id="GO:0015031">
    <property type="term" value="P:protein transport"/>
    <property type="evidence" value="ECO:0007669"/>
    <property type="project" value="UniProtKB-KW"/>
</dbReference>
<comment type="similarity">
    <text evidence="9">Belongs to the OXA1/ALB3/YidC family.</text>
</comment>
<keyword evidence="6 10" id="KW-1133">Transmembrane helix</keyword>
<evidence type="ECO:0000256" key="8">
    <source>
        <dbReference type="ARBA" id="ARBA00023186"/>
    </source>
</evidence>
<keyword evidence="7 10" id="KW-0472">Membrane</keyword>
<gene>
    <name evidence="12" type="ORF">UT18_C0005G0029</name>
</gene>
<comment type="subcellular location">
    <subcellularLocation>
        <location evidence="1">Cell membrane</location>
        <topology evidence="1">Multi-pass membrane protein</topology>
    </subcellularLocation>
    <subcellularLocation>
        <location evidence="9">Membrane</location>
        <topology evidence="9">Multi-pass membrane protein</topology>
    </subcellularLocation>
</comment>
<evidence type="ECO:0000313" key="12">
    <source>
        <dbReference type="EMBL" id="KKQ95019.1"/>
    </source>
</evidence>
<evidence type="ECO:0000256" key="7">
    <source>
        <dbReference type="ARBA" id="ARBA00023136"/>
    </source>
</evidence>
<feature type="transmembrane region" description="Helical" evidence="10">
    <location>
        <begin position="195"/>
        <end position="214"/>
    </location>
</feature>
<dbReference type="GO" id="GO:0032977">
    <property type="term" value="F:membrane insertase activity"/>
    <property type="evidence" value="ECO:0007669"/>
    <property type="project" value="InterPro"/>
</dbReference>
<sequence>MFEELYKVIYNLLIGFWAVFPYHDMGLAVIFATVVIKLIIWPVEKKGLHYRRAMQNMQPEMMKVKEKAAGDKMKEYKLMQEMHKEKGVNQFTGGCLPLFIQLPFLFGLFTVFQSWLKNPQYLSEKTYGFVHNLPFVQKAISEPSLFHPSFFGLNISLPGKTGLIFMIFPIIAALMQYYQTKMLMPKENLDDQQKLMARMNVFFPVMVIAFGYSWPLALSLYWIALSGVGIVEQFIVIKSDVEKEEKIIESTAVEVKPKALKPKKKKKKKR</sequence>
<feature type="transmembrane region" description="Helical" evidence="10">
    <location>
        <begin position="151"/>
        <end position="174"/>
    </location>
</feature>
<keyword evidence="3" id="KW-1003">Cell membrane</keyword>
<organism evidence="12 13">
    <name type="scientific">candidate division CPR2 bacterium GW2011_GWC2_39_10</name>
    <dbReference type="NCBI Taxonomy" id="1618345"/>
    <lineage>
        <taxon>Bacteria</taxon>
        <taxon>Bacteria division CPR2</taxon>
    </lineage>
</organism>
<evidence type="ECO:0000256" key="4">
    <source>
        <dbReference type="ARBA" id="ARBA00022692"/>
    </source>
</evidence>
<keyword evidence="4 9" id="KW-0812">Transmembrane</keyword>
<keyword evidence="2" id="KW-0813">Transport</keyword>
<protein>
    <submittedName>
        <fullName evidence="12">60 kDa inner membrane insertion protein</fullName>
    </submittedName>
</protein>
<evidence type="ECO:0000313" key="13">
    <source>
        <dbReference type="Proteomes" id="UP000034207"/>
    </source>
</evidence>